<keyword evidence="3" id="KW-1185">Reference proteome</keyword>
<dbReference type="AlphaFoldDB" id="A0A2G3AD94"/>
<dbReference type="InterPro" id="IPR045012">
    <property type="entry name" value="NLP"/>
</dbReference>
<gene>
    <name evidence="2" type="ORF">T459_00087</name>
</gene>
<evidence type="ECO:0000313" key="2">
    <source>
        <dbReference type="EMBL" id="PHT92205.1"/>
    </source>
</evidence>
<dbReference type="PANTHER" id="PTHR32002:SF77">
    <property type="entry name" value="PROTEIN NLP6-LIKE ISOFORM X1"/>
    <property type="match status" value="1"/>
</dbReference>
<dbReference type="GO" id="GO:0003700">
    <property type="term" value="F:DNA-binding transcription factor activity"/>
    <property type="evidence" value="ECO:0007669"/>
    <property type="project" value="InterPro"/>
</dbReference>
<reference evidence="2 3" key="1">
    <citation type="journal article" date="2014" name="Nat. Genet.">
        <title>Genome sequence of the hot pepper provides insights into the evolution of pungency in Capsicum species.</title>
        <authorList>
            <person name="Kim S."/>
            <person name="Park M."/>
            <person name="Yeom S.I."/>
            <person name="Kim Y.M."/>
            <person name="Lee J.M."/>
            <person name="Lee H.A."/>
            <person name="Seo E."/>
            <person name="Choi J."/>
            <person name="Cheong K."/>
            <person name="Kim K.T."/>
            <person name="Jung K."/>
            <person name="Lee G.W."/>
            <person name="Oh S.K."/>
            <person name="Bae C."/>
            <person name="Kim S.B."/>
            <person name="Lee H.Y."/>
            <person name="Kim S.Y."/>
            <person name="Kim M.S."/>
            <person name="Kang B.C."/>
            <person name="Jo Y.D."/>
            <person name="Yang H.B."/>
            <person name="Jeong H.J."/>
            <person name="Kang W.H."/>
            <person name="Kwon J.K."/>
            <person name="Shin C."/>
            <person name="Lim J.Y."/>
            <person name="Park J.H."/>
            <person name="Huh J.H."/>
            <person name="Kim J.S."/>
            <person name="Kim B.D."/>
            <person name="Cohen O."/>
            <person name="Paran I."/>
            <person name="Suh M.C."/>
            <person name="Lee S.B."/>
            <person name="Kim Y.K."/>
            <person name="Shin Y."/>
            <person name="Noh S.J."/>
            <person name="Park J."/>
            <person name="Seo Y.S."/>
            <person name="Kwon S.Y."/>
            <person name="Kim H.A."/>
            <person name="Park J.M."/>
            <person name="Kim H.J."/>
            <person name="Choi S.B."/>
            <person name="Bosland P.W."/>
            <person name="Reeves G."/>
            <person name="Jo S.H."/>
            <person name="Lee B.W."/>
            <person name="Cho H.T."/>
            <person name="Choi H.S."/>
            <person name="Lee M.S."/>
            <person name="Yu Y."/>
            <person name="Do Choi Y."/>
            <person name="Park B.S."/>
            <person name="van Deynze A."/>
            <person name="Ashrafi H."/>
            <person name="Hill T."/>
            <person name="Kim W.T."/>
            <person name="Pai H.S."/>
            <person name="Ahn H.K."/>
            <person name="Yeam I."/>
            <person name="Giovannoni J.J."/>
            <person name="Rose J.K."/>
            <person name="Sorensen I."/>
            <person name="Lee S.J."/>
            <person name="Kim R.W."/>
            <person name="Choi I.Y."/>
            <person name="Choi B.S."/>
            <person name="Lim J.S."/>
            <person name="Lee Y.H."/>
            <person name="Choi D."/>
        </authorList>
    </citation>
    <scope>NUCLEOTIDE SEQUENCE [LARGE SCALE GENOMIC DNA]</scope>
    <source>
        <strain evidence="3">cv. CM334</strain>
    </source>
</reference>
<evidence type="ECO:0000313" key="3">
    <source>
        <dbReference type="Proteomes" id="UP000222542"/>
    </source>
</evidence>
<evidence type="ECO:0000259" key="1">
    <source>
        <dbReference type="Pfam" id="PF22922"/>
    </source>
</evidence>
<dbReference type="Proteomes" id="UP000222542">
    <property type="component" value="Unassembled WGS sequence"/>
</dbReference>
<accession>A0A2G3AD94</accession>
<proteinExistence type="predicted"/>
<feature type="domain" description="NLP1-9 GAF" evidence="1">
    <location>
        <begin position="9"/>
        <end position="71"/>
    </location>
</feature>
<dbReference type="Gramene" id="PHT92205">
    <property type="protein sequence ID" value="PHT92205"/>
    <property type="gene ID" value="T459_00087"/>
</dbReference>
<dbReference type="STRING" id="4072.A0A2G3AD94"/>
<reference evidence="2 3" key="2">
    <citation type="journal article" date="2017" name="Genome Biol.">
        <title>New reference genome sequences of hot pepper reveal the massive evolution of plant disease-resistance genes by retroduplication.</title>
        <authorList>
            <person name="Kim S."/>
            <person name="Park J."/>
            <person name="Yeom S.I."/>
            <person name="Kim Y.M."/>
            <person name="Seo E."/>
            <person name="Kim K.T."/>
            <person name="Kim M.S."/>
            <person name="Lee J.M."/>
            <person name="Cheong K."/>
            <person name="Shin H.S."/>
            <person name="Kim S.B."/>
            <person name="Han K."/>
            <person name="Lee J."/>
            <person name="Park M."/>
            <person name="Lee H.A."/>
            <person name="Lee H.Y."/>
            <person name="Lee Y."/>
            <person name="Oh S."/>
            <person name="Lee J.H."/>
            <person name="Choi E."/>
            <person name="Choi E."/>
            <person name="Lee S.E."/>
            <person name="Jeon J."/>
            <person name="Kim H."/>
            <person name="Choi G."/>
            <person name="Song H."/>
            <person name="Lee J."/>
            <person name="Lee S.C."/>
            <person name="Kwon J.K."/>
            <person name="Lee H.Y."/>
            <person name="Koo N."/>
            <person name="Hong Y."/>
            <person name="Kim R.W."/>
            <person name="Kang W.H."/>
            <person name="Huh J.H."/>
            <person name="Kang B.C."/>
            <person name="Yang T.J."/>
            <person name="Lee Y.H."/>
            <person name="Bennetzen J.L."/>
            <person name="Choi D."/>
        </authorList>
    </citation>
    <scope>NUCLEOTIDE SEQUENCE [LARGE SCALE GENOMIC DNA]</scope>
    <source>
        <strain evidence="3">cv. CM334</strain>
    </source>
</reference>
<protein>
    <recommendedName>
        <fullName evidence="1">NLP1-9 GAF domain-containing protein</fullName>
    </recommendedName>
</protein>
<name>A0A2G3AD94_CAPAN</name>
<dbReference type="PANTHER" id="PTHR32002">
    <property type="entry name" value="PROTEIN NLP8"/>
    <property type="match status" value="1"/>
</dbReference>
<dbReference type="InterPro" id="IPR055081">
    <property type="entry name" value="NLP1-9_GAF"/>
</dbReference>
<sequence length="72" mass="8267">MAFRWASPSMPFLQDISKLQPLQKDDQGVVGKAFSSDNKLCYCKNITEFSIIEYPLVHYARWCGLTISFAIF</sequence>
<comment type="caution">
    <text evidence="2">The sequence shown here is derived from an EMBL/GenBank/DDBJ whole genome shotgun (WGS) entry which is preliminary data.</text>
</comment>
<organism evidence="2 3">
    <name type="scientific">Capsicum annuum</name>
    <name type="common">Capsicum pepper</name>
    <dbReference type="NCBI Taxonomy" id="4072"/>
    <lineage>
        <taxon>Eukaryota</taxon>
        <taxon>Viridiplantae</taxon>
        <taxon>Streptophyta</taxon>
        <taxon>Embryophyta</taxon>
        <taxon>Tracheophyta</taxon>
        <taxon>Spermatophyta</taxon>
        <taxon>Magnoliopsida</taxon>
        <taxon>eudicotyledons</taxon>
        <taxon>Gunneridae</taxon>
        <taxon>Pentapetalae</taxon>
        <taxon>asterids</taxon>
        <taxon>lamiids</taxon>
        <taxon>Solanales</taxon>
        <taxon>Solanaceae</taxon>
        <taxon>Solanoideae</taxon>
        <taxon>Capsiceae</taxon>
        <taxon>Capsicum</taxon>
    </lineage>
</organism>
<dbReference type="EMBL" id="AYRZ02000001">
    <property type="protein sequence ID" value="PHT92205.1"/>
    <property type="molecule type" value="Genomic_DNA"/>
</dbReference>
<dbReference type="Pfam" id="PF22922">
    <property type="entry name" value="GAF_NLP"/>
    <property type="match status" value="1"/>
</dbReference>